<dbReference type="PRINTS" id="PR00080">
    <property type="entry name" value="SDRFAMILY"/>
</dbReference>
<dbReference type="SUPFAM" id="SSF51735">
    <property type="entry name" value="NAD(P)-binding Rossmann-fold domains"/>
    <property type="match status" value="1"/>
</dbReference>
<comment type="similarity">
    <text evidence="1">Belongs to the short-chain dehydrogenases/reductases (SDR) family.</text>
</comment>
<organism evidence="4 5">
    <name type="scientific">Phomopsis amygdali</name>
    <name type="common">Fusicoccum amygdali</name>
    <dbReference type="NCBI Taxonomy" id="1214568"/>
    <lineage>
        <taxon>Eukaryota</taxon>
        <taxon>Fungi</taxon>
        <taxon>Dikarya</taxon>
        <taxon>Ascomycota</taxon>
        <taxon>Pezizomycotina</taxon>
        <taxon>Sordariomycetes</taxon>
        <taxon>Sordariomycetidae</taxon>
        <taxon>Diaporthales</taxon>
        <taxon>Diaporthaceae</taxon>
        <taxon>Diaporthe</taxon>
    </lineage>
</organism>
<dbReference type="PROSITE" id="PS00061">
    <property type="entry name" value="ADH_SHORT"/>
    <property type="match status" value="1"/>
</dbReference>
<gene>
    <name evidence="4" type="ORF">N8I77_005495</name>
</gene>
<dbReference type="PRINTS" id="PR00081">
    <property type="entry name" value="GDHRDH"/>
</dbReference>
<dbReference type="InterPro" id="IPR002347">
    <property type="entry name" value="SDR_fam"/>
</dbReference>
<comment type="caution">
    <text evidence="4">The sequence shown here is derived from an EMBL/GenBank/DDBJ whole genome shotgun (WGS) entry which is preliminary data.</text>
</comment>
<dbReference type="InterPro" id="IPR036291">
    <property type="entry name" value="NAD(P)-bd_dom_sf"/>
</dbReference>
<evidence type="ECO:0000313" key="4">
    <source>
        <dbReference type="EMBL" id="KAK2606764.1"/>
    </source>
</evidence>
<keyword evidence="5" id="KW-1185">Reference proteome</keyword>
<accession>A0AAD9SE35</accession>
<evidence type="ECO:0000256" key="3">
    <source>
        <dbReference type="ARBA" id="ARBA00023002"/>
    </source>
</evidence>
<reference evidence="4" key="1">
    <citation type="submission" date="2023-06" db="EMBL/GenBank/DDBJ databases">
        <authorList>
            <person name="Noh H."/>
        </authorList>
    </citation>
    <scope>NUCLEOTIDE SEQUENCE</scope>
    <source>
        <strain evidence="4">DUCC20226</strain>
    </source>
</reference>
<keyword evidence="2" id="KW-0521">NADP</keyword>
<protein>
    <submittedName>
        <fullName evidence="4">Uncharacterized protein</fullName>
    </submittedName>
</protein>
<dbReference type="PANTHER" id="PTHR24321">
    <property type="entry name" value="DEHYDROGENASES, SHORT CHAIN"/>
    <property type="match status" value="1"/>
</dbReference>
<keyword evidence="3" id="KW-0560">Oxidoreductase</keyword>
<dbReference type="CDD" id="cd05233">
    <property type="entry name" value="SDR_c"/>
    <property type="match status" value="1"/>
</dbReference>
<dbReference type="Pfam" id="PF13561">
    <property type="entry name" value="adh_short_C2"/>
    <property type="match status" value="1"/>
</dbReference>
<dbReference type="Proteomes" id="UP001265746">
    <property type="component" value="Unassembled WGS sequence"/>
</dbReference>
<sequence>MDVTGNAFVTGGASGIGRACCLAFAKEGARGLVVADINLEGAEETATEAKAIGINPDFRIEAIRVDVSIEESFKAAIAHATKYLGRIDYAVHSAGIPGGTFDPIAEAKFADFKHLLDINVNGTFLFTSLISAAMKTQEPRQASLTDPTRGTSRGSIVTLASVSSFMAVSNMVQYTTCKHAILGITKTAALDNAPLGIRVNCVCPTWTDTPMTRKATDVAPGLEQALLATIPLGRLGRPEEAADAVIFLCSPRSSFTTGTGLVLDGGMTLSCSG</sequence>
<name>A0AAD9SE35_PHOAM</name>
<dbReference type="Gene3D" id="3.40.50.720">
    <property type="entry name" value="NAD(P)-binding Rossmann-like Domain"/>
    <property type="match status" value="1"/>
</dbReference>
<dbReference type="FunFam" id="3.40.50.720:FF:000084">
    <property type="entry name" value="Short-chain dehydrogenase reductase"/>
    <property type="match status" value="1"/>
</dbReference>
<dbReference type="InterPro" id="IPR020904">
    <property type="entry name" value="Sc_DH/Rdtase_CS"/>
</dbReference>
<evidence type="ECO:0000256" key="1">
    <source>
        <dbReference type="ARBA" id="ARBA00006484"/>
    </source>
</evidence>
<dbReference type="EMBL" id="JAUJFL010000003">
    <property type="protein sequence ID" value="KAK2606764.1"/>
    <property type="molecule type" value="Genomic_DNA"/>
</dbReference>
<evidence type="ECO:0000256" key="2">
    <source>
        <dbReference type="ARBA" id="ARBA00022857"/>
    </source>
</evidence>
<proteinExistence type="inferred from homology"/>
<evidence type="ECO:0000313" key="5">
    <source>
        <dbReference type="Proteomes" id="UP001265746"/>
    </source>
</evidence>
<dbReference type="PANTHER" id="PTHR24321:SF12">
    <property type="entry name" value="SHORT-CHAIN DEHYDROGENASE_REDUCTASE FAMILY, PUTATIVE (AFU_ORTHOLOGUE AFUA_5G14340)-RELATED"/>
    <property type="match status" value="1"/>
</dbReference>
<dbReference type="GO" id="GO:0016491">
    <property type="term" value="F:oxidoreductase activity"/>
    <property type="evidence" value="ECO:0007669"/>
    <property type="project" value="UniProtKB-KW"/>
</dbReference>
<dbReference type="AlphaFoldDB" id="A0AAD9SE35"/>